<dbReference type="EMBL" id="AP024233">
    <property type="protein sequence ID" value="BCO09157.1"/>
    <property type="molecule type" value="Genomic_DNA"/>
</dbReference>
<accession>A0A915U5J8</accession>
<dbReference type="KEGG" id="ddu:GF1_15330"/>
<sequence>MASETWNIFNSGFTIYISPGTHLPNEPKKRGLSPIFCVSVTRAVDPQQVFGAGSATE</sequence>
<protein>
    <submittedName>
        <fullName evidence="1">Uncharacterized protein</fullName>
    </submittedName>
</protein>
<keyword evidence="2" id="KW-1185">Reference proteome</keyword>
<gene>
    <name evidence="1" type="ORF">GF1_15330</name>
</gene>
<organism evidence="1 2">
    <name type="scientific">Desulfolithobacter dissulfuricans</name>
    <dbReference type="NCBI Taxonomy" id="2795293"/>
    <lineage>
        <taxon>Bacteria</taxon>
        <taxon>Pseudomonadati</taxon>
        <taxon>Thermodesulfobacteriota</taxon>
        <taxon>Desulfobulbia</taxon>
        <taxon>Desulfobulbales</taxon>
        <taxon>Desulfobulbaceae</taxon>
        <taxon>Desulfolithobacter</taxon>
    </lineage>
</organism>
<name>A0A915U5J8_9BACT</name>
<reference evidence="1" key="1">
    <citation type="submission" date="2020-12" db="EMBL/GenBank/DDBJ databases">
        <title>Desulfobium dissulfuricans gen. nov., sp. nov., a novel mesophilic, sulfate-reducing bacterium isolated from a deep-sea hydrothermal vent.</title>
        <authorList>
            <person name="Hashimoto Y."/>
            <person name="Tame A."/>
            <person name="Sawayama S."/>
            <person name="Miyazaki J."/>
            <person name="Takai K."/>
            <person name="Nakagawa S."/>
        </authorList>
    </citation>
    <scope>NUCLEOTIDE SEQUENCE</scope>
    <source>
        <strain evidence="1">GF1</strain>
    </source>
</reference>
<dbReference type="Proteomes" id="UP001063350">
    <property type="component" value="Chromosome"/>
</dbReference>
<proteinExistence type="predicted"/>
<evidence type="ECO:0000313" key="1">
    <source>
        <dbReference type="EMBL" id="BCO09157.1"/>
    </source>
</evidence>
<evidence type="ECO:0000313" key="2">
    <source>
        <dbReference type="Proteomes" id="UP001063350"/>
    </source>
</evidence>
<dbReference type="AlphaFoldDB" id="A0A915U5J8"/>